<evidence type="ECO:0000313" key="2">
    <source>
        <dbReference type="EMBL" id="MBW0565950.1"/>
    </source>
</evidence>
<proteinExistence type="predicted"/>
<dbReference type="SUPFAM" id="SSF56672">
    <property type="entry name" value="DNA/RNA polymerases"/>
    <property type="match status" value="1"/>
</dbReference>
<dbReference type="EMBL" id="AVOT02078279">
    <property type="protein sequence ID" value="MBW0565950.1"/>
    <property type="molecule type" value="Genomic_DNA"/>
</dbReference>
<dbReference type="Proteomes" id="UP000765509">
    <property type="component" value="Unassembled WGS sequence"/>
</dbReference>
<accession>A0A9Q3JM30</accession>
<comment type="caution">
    <text evidence="2">The sequence shown here is derived from an EMBL/GenBank/DDBJ whole genome shotgun (WGS) entry which is preliminary data.</text>
</comment>
<sequence length="422" mass="48698">MVHMKILKKCGGELEHALRSRCIEPCSTEEYINALEDIVTRTKIGITRKKLDIKIPNEPFIKKYKPTPGRILRQSSAIDFTSHRALKNEEKIPEKELFISERLKEAEFNRELTEKMKEKLIDLLFRYKNAFATDKEQLGSIIGHEVDIILNVEKPYPPLLSRPAYPASPRARKALEAHIKDLMDLGVLRKVGHNEQVEVTTPVIITWNNGKSRIVGDFRALNTYTIPERYPIPRIHETLKQLSQAKFITAMDSLKGFHQNVLTDNARKLLRIIVHCGIFEYLRMPFGIKNSPSHYQRMMNTIFAEELSQGWLFIYIDDIIVCSETWENHLTRVERVLQKIVQVNMRLSLKKCHFAYSELKALGHVVSGLSLGIDKNKVAAVLVKPIPQAKKEMQSFLGFAGYYRQHIKDFAKISKSLYKLCD</sequence>
<dbReference type="PANTHER" id="PTHR33064">
    <property type="entry name" value="POL PROTEIN"/>
    <property type="match status" value="1"/>
</dbReference>
<evidence type="ECO:0000313" key="3">
    <source>
        <dbReference type="Proteomes" id="UP000765509"/>
    </source>
</evidence>
<keyword evidence="3" id="KW-1185">Reference proteome</keyword>
<reference evidence="2" key="1">
    <citation type="submission" date="2021-03" db="EMBL/GenBank/DDBJ databases">
        <title>Draft genome sequence of rust myrtle Austropuccinia psidii MF-1, a brazilian biotype.</title>
        <authorList>
            <person name="Quecine M.C."/>
            <person name="Pachon D.M.R."/>
            <person name="Bonatelli M.L."/>
            <person name="Correr F.H."/>
            <person name="Franceschini L.M."/>
            <person name="Leite T.F."/>
            <person name="Margarido G.R.A."/>
            <person name="Almeida C.A."/>
            <person name="Ferrarezi J.A."/>
            <person name="Labate C.A."/>
        </authorList>
    </citation>
    <scope>NUCLEOTIDE SEQUENCE</scope>
    <source>
        <strain evidence="2">MF-1</strain>
    </source>
</reference>
<feature type="domain" description="Reverse transcriptase" evidence="1">
    <location>
        <begin position="210"/>
        <end position="365"/>
    </location>
</feature>
<protein>
    <recommendedName>
        <fullName evidence="1">Reverse transcriptase domain-containing protein</fullName>
    </recommendedName>
</protein>
<dbReference type="Gene3D" id="3.30.70.270">
    <property type="match status" value="2"/>
</dbReference>
<dbReference type="CDD" id="cd01647">
    <property type="entry name" value="RT_LTR"/>
    <property type="match status" value="1"/>
</dbReference>
<dbReference type="PANTHER" id="PTHR33064:SF37">
    <property type="entry name" value="RIBONUCLEASE H"/>
    <property type="match status" value="1"/>
</dbReference>
<dbReference type="Gene3D" id="3.10.10.10">
    <property type="entry name" value="HIV Type 1 Reverse Transcriptase, subunit A, domain 1"/>
    <property type="match status" value="1"/>
</dbReference>
<dbReference type="InterPro" id="IPR043502">
    <property type="entry name" value="DNA/RNA_pol_sf"/>
</dbReference>
<dbReference type="InterPro" id="IPR043128">
    <property type="entry name" value="Rev_trsase/Diguanyl_cyclase"/>
</dbReference>
<dbReference type="InterPro" id="IPR000477">
    <property type="entry name" value="RT_dom"/>
</dbReference>
<dbReference type="OrthoDB" id="3250101at2759"/>
<gene>
    <name evidence="2" type="ORF">O181_105665</name>
</gene>
<evidence type="ECO:0000259" key="1">
    <source>
        <dbReference type="Pfam" id="PF00078"/>
    </source>
</evidence>
<dbReference type="AlphaFoldDB" id="A0A9Q3JM30"/>
<organism evidence="2 3">
    <name type="scientific">Austropuccinia psidii MF-1</name>
    <dbReference type="NCBI Taxonomy" id="1389203"/>
    <lineage>
        <taxon>Eukaryota</taxon>
        <taxon>Fungi</taxon>
        <taxon>Dikarya</taxon>
        <taxon>Basidiomycota</taxon>
        <taxon>Pucciniomycotina</taxon>
        <taxon>Pucciniomycetes</taxon>
        <taxon>Pucciniales</taxon>
        <taxon>Sphaerophragmiaceae</taxon>
        <taxon>Austropuccinia</taxon>
    </lineage>
</organism>
<dbReference type="InterPro" id="IPR051320">
    <property type="entry name" value="Viral_Replic_Matur_Polypro"/>
</dbReference>
<name>A0A9Q3JM30_9BASI</name>
<dbReference type="Pfam" id="PF00078">
    <property type="entry name" value="RVT_1"/>
    <property type="match status" value="1"/>
</dbReference>